<feature type="domain" description="FAD dependent oxidoreductase" evidence="6">
    <location>
        <begin position="25"/>
        <end position="108"/>
    </location>
</feature>
<reference evidence="8" key="1">
    <citation type="journal article" date="2017" name="Nat. Microbiol.">
        <title>Global analysis of biosynthetic gene clusters reveals vast potential of secondary metabolite production in Penicillium species.</title>
        <authorList>
            <person name="Nielsen J.C."/>
            <person name="Grijseels S."/>
            <person name="Prigent S."/>
            <person name="Ji B."/>
            <person name="Dainat J."/>
            <person name="Nielsen K.F."/>
            <person name="Frisvad J.C."/>
            <person name="Workman M."/>
            <person name="Nielsen J."/>
        </authorList>
    </citation>
    <scope>NUCLEOTIDE SEQUENCE [LARGE SCALE GENOMIC DNA]</scope>
    <source>
        <strain evidence="8">IBT 29486</strain>
    </source>
</reference>
<keyword evidence="3" id="KW-0285">Flavoprotein</keyword>
<dbReference type="GO" id="GO:0050660">
    <property type="term" value="F:flavin adenine dinucleotide binding"/>
    <property type="evidence" value="ECO:0007669"/>
    <property type="project" value="InterPro"/>
</dbReference>
<dbReference type="Proteomes" id="UP000191518">
    <property type="component" value="Unassembled WGS sequence"/>
</dbReference>
<comment type="cofactor">
    <cofactor evidence="1">
        <name>FAD</name>
        <dbReference type="ChEBI" id="CHEBI:57692"/>
    </cofactor>
</comment>
<evidence type="ECO:0000256" key="2">
    <source>
        <dbReference type="ARBA" id="ARBA00010989"/>
    </source>
</evidence>
<gene>
    <name evidence="7" type="ORF">PENVUL_c001G09638</name>
</gene>
<organism evidence="7 8">
    <name type="scientific">Penicillium vulpinum</name>
    <dbReference type="NCBI Taxonomy" id="29845"/>
    <lineage>
        <taxon>Eukaryota</taxon>
        <taxon>Fungi</taxon>
        <taxon>Dikarya</taxon>
        <taxon>Ascomycota</taxon>
        <taxon>Pezizomycotina</taxon>
        <taxon>Eurotiomycetes</taxon>
        <taxon>Eurotiomycetidae</taxon>
        <taxon>Eurotiales</taxon>
        <taxon>Aspergillaceae</taxon>
        <taxon>Penicillium</taxon>
    </lineage>
</organism>
<dbReference type="STRING" id="29845.A0A1V6SG01"/>
<evidence type="ECO:0000256" key="4">
    <source>
        <dbReference type="ARBA" id="ARBA00022827"/>
    </source>
</evidence>
<name>A0A1V6SG01_9EURO</name>
<proteinExistence type="inferred from homology"/>
<dbReference type="EMBL" id="MDYP01000001">
    <property type="protein sequence ID" value="OQE12493.1"/>
    <property type="molecule type" value="Genomic_DNA"/>
</dbReference>
<protein>
    <recommendedName>
        <fullName evidence="6">FAD dependent oxidoreductase domain-containing protein</fullName>
    </recommendedName>
</protein>
<evidence type="ECO:0000259" key="6">
    <source>
        <dbReference type="Pfam" id="PF01266"/>
    </source>
</evidence>
<dbReference type="Gene3D" id="3.50.50.60">
    <property type="entry name" value="FAD/NAD(P)-binding domain"/>
    <property type="match status" value="1"/>
</dbReference>
<dbReference type="GO" id="GO:0008115">
    <property type="term" value="F:sarcosine oxidase activity"/>
    <property type="evidence" value="ECO:0007669"/>
    <property type="project" value="TreeGrafter"/>
</dbReference>
<accession>A0A1V6SG01</accession>
<dbReference type="SUPFAM" id="SSF51905">
    <property type="entry name" value="FAD/NAD(P)-binding domain"/>
    <property type="match status" value="1"/>
</dbReference>
<dbReference type="AlphaFoldDB" id="A0A1V6SG01"/>
<comment type="similarity">
    <text evidence="2">Belongs to the MSOX/MTOX family.</text>
</comment>
<dbReference type="InterPro" id="IPR006076">
    <property type="entry name" value="FAD-dep_OxRdtase"/>
</dbReference>
<dbReference type="InterPro" id="IPR045170">
    <property type="entry name" value="MTOX"/>
</dbReference>
<evidence type="ECO:0000313" key="7">
    <source>
        <dbReference type="EMBL" id="OQE12493.1"/>
    </source>
</evidence>
<dbReference type="PANTHER" id="PTHR10961">
    <property type="entry name" value="PEROXISOMAL SARCOSINE OXIDASE"/>
    <property type="match status" value="1"/>
</dbReference>
<evidence type="ECO:0000256" key="3">
    <source>
        <dbReference type="ARBA" id="ARBA00022630"/>
    </source>
</evidence>
<dbReference type="InterPro" id="IPR036188">
    <property type="entry name" value="FAD/NAD-bd_sf"/>
</dbReference>
<evidence type="ECO:0000256" key="5">
    <source>
        <dbReference type="ARBA" id="ARBA00023002"/>
    </source>
</evidence>
<keyword evidence="8" id="KW-1185">Reference proteome</keyword>
<dbReference type="Pfam" id="PF01266">
    <property type="entry name" value="DAO"/>
    <property type="match status" value="1"/>
</dbReference>
<dbReference type="PANTHER" id="PTHR10961:SF15">
    <property type="entry name" value="FAD DEPENDENT OXIDOREDUCTASE DOMAIN-CONTAINING PROTEIN"/>
    <property type="match status" value="1"/>
</dbReference>
<keyword evidence="4" id="KW-0274">FAD</keyword>
<keyword evidence="5" id="KW-0560">Oxidoreductase</keyword>
<evidence type="ECO:0000313" key="8">
    <source>
        <dbReference type="Proteomes" id="UP000191518"/>
    </source>
</evidence>
<evidence type="ECO:0000256" key="1">
    <source>
        <dbReference type="ARBA" id="ARBA00001974"/>
    </source>
</evidence>
<sequence length="174" mass="19282">MIDLAAQSFREIDQAVPPNKQSPTVIVGAGIFGLGTAPHLCKRGYTDVTVLDKQPYDETLYSYFKGADAASADMNKIVRSSYGFQKEYQDLSTETISEWHNWNAELKEGVTVPPGMSTKDAVFVHSFHVSLSTSVELPPWNLACIEAMEKAGYKDTQLATTNPRHREIVQQKGL</sequence>
<comment type="caution">
    <text evidence="7">The sequence shown here is derived from an EMBL/GenBank/DDBJ whole genome shotgun (WGS) entry which is preliminary data.</text>
</comment>